<gene>
    <name evidence="2" type="ORF">PV327_000916</name>
</gene>
<reference evidence="2" key="1">
    <citation type="journal article" date="2023" name="bioRxiv">
        <title>Scaffold-level genome assemblies of two parasitoid biocontrol wasps reveal the parthenogenesis mechanism and an associated novel virus.</title>
        <authorList>
            <person name="Inwood S."/>
            <person name="Skelly J."/>
            <person name="Guhlin J."/>
            <person name="Harrop T."/>
            <person name="Goldson S."/>
            <person name="Dearden P."/>
        </authorList>
    </citation>
    <scope>NUCLEOTIDE SEQUENCE</scope>
    <source>
        <strain evidence="2">Lincoln</strain>
        <tissue evidence="2">Whole body</tissue>
    </source>
</reference>
<accession>A0AA39G8B6</accession>
<evidence type="ECO:0000259" key="1">
    <source>
        <dbReference type="Pfam" id="PF09811"/>
    </source>
</evidence>
<dbReference type="Proteomes" id="UP001168972">
    <property type="component" value="Unassembled WGS sequence"/>
</dbReference>
<sequence>MDNILDNVDDDALNIGSKTWNRLMNGMSKTGYREGVEEGSQAILQADFDKGYVDGFKTAFILGKYKSFAIFELNDIEHPKEINDILERTQRGVCHICDLESSNENIRDNSEIIINNHRKHVSTTLNKLYLYFSPLLKDRGIDISNLKHE</sequence>
<organism evidence="2 3">
    <name type="scientific">Microctonus hyperodae</name>
    <name type="common">Parasitoid wasp</name>
    <dbReference type="NCBI Taxonomy" id="165561"/>
    <lineage>
        <taxon>Eukaryota</taxon>
        <taxon>Metazoa</taxon>
        <taxon>Ecdysozoa</taxon>
        <taxon>Arthropoda</taxon>
        <taxon>Hexapoda</taxon>
        <taxon>Insecta</taxon>
        <taxon>Pterygota</taxon>
        <taxon>Neoptera</taxon>
        <taxon>Endopterygota</taxon>
        <taxon>Hymenoptera</taxon>
        <taxon>Apocrita</taxon>
        <taxon>Ichneumonoidea</taxon>
        <taxon>Braconidae</taxon>
        <taxon>Euphorinae</taxon>
        <taxon>Microctonus</taxon>
    </lineage>
</organism>
<comment type="caution">
    <text evidence="2">The sequence shown here is derived from an EMBL/GenBank/DDBJ whole genome shotgun (WGS) entry which is preliminary data.</text>
</comment>
<reference evidence="2" key="2">
    <citation type="submission" date="2023-03" db="EMBL/GenBank/DDBJ databases">
        <authorList>
            <person name="Inwood S.N."/>
            <person name="Skelly J.G."/>
            <person name="Guhlin J."/>
            <person name="Harrop T.W.R."/>
            <person name="Goldson S.G."/>
            <person name="Dearden P.K."/>
        </authorList>
    </citation>
    <scope>NUCLEOTIDE SEQUENCE</scope>
    <source>
        <strain evidence="2">Lincoln</strain>
        <tissue evidence="2">Whole body</tissue>
    </source>
</reference>
<keyword evidence="3" id="KW-1185">Reference proteome</keyword>
<dbReference type="AlphaFoldDB" id="A0AA39G8B6"/>
<feature type="domain" description="Essential protein Yae1 N-terminal" evidence="1">
    <location>
        <begin position="31"/>
        <end position="68"/>
    </location>
</feature>
<name>A0AA39G8B6_MICHY</name>
<evidence type="ECO:0000313" key="3">
    <source>
        <dbReference type="Proteomes" id="UP001168972"/>
    </source>
</evidence>
<evidence type="ECO:0000313" key="2">
    <source>
        <dbReference type="EMBL" id="KAK0182821.1"/>
    </source>
</evidence>
<protein>
    <recommendedName>
        <fullName evidence="1">Essential protein Yae1 N-terminal domain-containing protein</fullName>
    </recommendedName>
</protein>
<dbReference type="InterPro" id="IPR019191">
    <property type="entry name" value="Essential_protein_Yae1_N"/>
</dbReference>
<proteinExistence type="predicted"/>
<dbReference type="Pfam" id="PF09811">
    <property type="entry name" value="Yae1_N"/>
    <property type="match status" value="1"/>
</dbReference>
<dbReference type="EMBL" id="JAQQBR010000001">
    <property type="protein sequence ID" value="KAK0182821.1"/>
    <property type="molecule type" value="Genomic_DNA"/>
</dbReference>